<evidence type="ECO:0000256" key="4">
    <source>
        <dbReference type="SAM" id="SignalP"/>
    </source>
</evidence>
<feature type="compositionally biased region" description="Low complexity" evidence="3">
    <location>
        <begin position="209"/>
        <end position="242"/>
    </location>
</feature>
<dbReference type="GO" id="GO:0005576">
    <property type="term" value="C:extracellular region"/>
    <property type="evidence" value="ECO:0007669"/>
    <property type="project" value="UniProtKB-SubCell"/>
</dbReference>
<dbReference type="OrthoDB" id="5841574at2759"/>
<comment type="caution">
    <text evidence="5">The sequence shown here is derived from an EMBL/GenBank/DDBJ whole genome shotgun (WGS) entry which is preliminary data.</text>
</comment>
<dbReference type="GO" id="GO:0006644">
    <property type="term" value="P:phospholipid metabolic process"/>
    <property type="evidence" value="ECO:0007669"/>
    <property type="project" value="InterPro"/>
</dbReference>
<evidence type="ECO:0000313" key="5">
    <source>
        <dbReference type="EMBL" id="KAI3424254.1"/>
    </source>
</evidence>
<evidence type="ECO:0008006" key="7">
    <source>
        <dbReference type="Google" id="ProtNLM"/>
    </source>
</evidence>
<evidence type="ECO:0000256" key="3">
    <source>
        <dbReference type="SAM" id="MobiDB-lite"/>
    </source>
</evidence>
<name>A0A9D4YSN1_CHLVU</name>
<gene>
    <name evidence="5" type="ORF">D9Q98_009608</name>
</gene>
<proteinExistence type="predicted"/>
<dbReference type="AlphaFoldDB" id="A0A9D4YSN1"/>
<keyword evidence="4" id="KW-0732">Signal</keyword>
<accession>A0A9D4YSN1</accession>
<evidence type="ECO:0000313" key="6">
    <source>
        <dbReference type="Proteomes" id="UP001055712"/>
    </source>
</evidence>
<reference evidence="5" key="1">
    <citation type="journal article" date="2019" name="Plant J.">
        <title>Chlorella vulgaris genome assembly and annotation reveals the molecular basis for metabolic acclimation to high light conditions.</title>
        <authorList>
            <person name="Cecchin M."/>
            <person name="Marcolungo L."/>
            <person name="Rossato M."/>
            <person name="Girolomoni L."/>
            <person name="Cosentino E."/>
            <person name="Cuine S."/>
            <person name="Li-Beisson Y."/>
            <person name="Delledonne M."/>
            <person name="Ballottari M."/>
        </authorList>
    </citation>
    <scope>NUCLEOTIDE SEQUENCE</scope>
    <source>
        <strain evidence="5">211/11P</strain>
    </source>
</reference>
<feature type="chain" id="PRO_5038504634" description="Phospholipase A(2)" evidence="4">
    <location>
        <begin position="23"/>
        <end position="248"/>
    </location>
</feature>
<dbReference type="Proteomes" id="UP001055712">
    <property type="component" value="Unassembled WGS sequence"/>
</dbReference>
<reference evidence="5" key="2">
    <citation type="submission" date="2020-11" db="EMBL/GenBank/DDBJ databases">
        <authorList>
            <person name="Cecchin M."/>
            <person name="Marcolungo L."/>
            <person name="Rossato M."/>
            <person name="Girolomoni L."/>
            <person name="Cosentino E."/>
            <person name="Cuine S."/>
            <person name="Li-Beisson Y."/>
            <person name="Delledonne M."/>
            <person name="Ballottari M."/>
        </authorList>
    </citation>
    <scope>NUCLEOTIDE SEQUENCE</scope>
    <source>
        <strain evidence="5">211/11P</strain>
        <tissue evidence="5">Whole cell</tissue>
    </source>
</reference>
<dbReference type="EMBL" id="SIDB01000013">
    <property type="protein sequence ID" value="KAI3424254.1"/>
    <property type="molecule type" value="Genomic_DNA"/>
</dbReference>
<dbReference type="Gene3D" id="1.20.90.10">
    <property type="entry name" value="Phospholipase A2 domain"/>
    <property type="match status" value="1"/>
</dbReference>
<comment type="subcellular location">
    <subcellularLocation>
        <location evidence="1">Secreted</location>
    </subcellularLocation>
</comment>
<sequence length="248" mass="26116">MGCPSGLSITLLSTICFVYAAALDPGGTKSRAKHTAAGEPLLALLGELLASSGGGGTWAGSTAQPSIPPTAVELLLQLMTGQRLYGRNCGPNQFNDRYVDDLDHCCFVHDKCHEQPEQQAQYKYCSLDHPTFDAFLQNFGVACECDAAFNKCVSAVRRQCDGLAVAGHERECRLVHAYKLSKAADMQMAFEFLDTCAQCPPASQARQTGSSSSDQSGSAEGTAEEVAAAGQASEAAASSHGGSRLDEL</sequence>
<dbReference type="InterPro" id="IPR036444">
    <property type="entry name" value="PLipase_A2_dom_sf"/>
</dbReference>
<keyword evidence="2" id="KW-0964">Secreted</keyword>
<protein>
    <recommendedName>
        <fullName evidence="7">Phospholipase A(2)</fullName>
    </recommendedName>
</protein>
<feature type="signal peptide" evidence="4">
    <location>
        <begin position="1"/>
        <end position="22"/>
    </location>
</feature>
<evidence type="ECO:0000256" key="2">
    <source>
        <dbReference type="ARBA" id="ARBA00022525"/>
    </source>
</evidence>
<dbReference type="SUPFAM" id="SSF48619">
    <property type="entry name" value="Phospholipase A2, PLA2"/>
    <property type="match status" value="1"/>
</dbReference>
<feature type="region of interest" description="Disordered" evidence="3">
    <location>
        <begin position="202"/>
        <end position="248"/>
    </location>
</feature>
<organism evidence="5 6">
    <name type="scientific">Chlorella vulgaris</name>
    <name type="common">Green alga</name>
    <dbReference type="NCBI Taxonomy" id="3077"/>
    <lineage>
        <taxon>Eukaryota</taxon>
        <taxon>Viridiplantae</taxon>
        <taxon>Chlorophyta</taxon>
        <taxon>core chlorophytes</taxon>
        <taxon>Trebouxiophyceae</taxon>
        <taxon>Chlorellales</taxon>
        <taxon>Chlorellaceae</taxon>
        <taxon>Chlorella clade</taxon>
        <taxon>Chlorella</taxon>
    </lineage>
</organism>
<dbReference type="GO" id="GO:0004623">
    <property type="term" value="F:phospholipase A2 activity"/>
    <property type="evidence" value="ECO:0007669"/>
    <property type="project" value="InterPro"/>
</dbReference>
<dbReference type="InterPro" id="IPR033113">
    <property type="entry name" value="PLA2_histidine"/>
</dbReference>
<keyword evidence="6" id="KW-1185">Reference proteome</keyword>
<dbReference type="GO" id="GO:0050482">
    <property type="term" value="P:arachidonate secretion"/>
    <property type="evidence" value="ECO:0007669"/>
    <property type="project" value="InterPro"/>
</dbReference>
<evidence type="ECO:0000256" key="1">
    <source>
        <dbReference type="ARBA" id="ARBA00004613"/>
    </source>
</evidence>
<dbReference type="PROSITE" id="PS00118">
    <property type="entry name" value="PA2_HIS"/>
    <property type="match status" value="1"/>
</dbReference>